<dbReference type="AlphaFoldDB" id="A0ABD6E444"/>
<keyword evidence="1" id="KW-0812">Transmembrane</keyword>
<organism evidence="4 5">
    <name type="scientific">Gnathostoma spinigerum</name>
    <dbReference type="NCBI Taxonomy" id="75299"/>
    <lineage>
        <taxon>Eukaryota</taxon>
        <taxon>Metazoa</taxon>
        <taxon>Ecdysozoa</taxon>
        <taxon>Nematoda</taxon>
        <taxon>Chromadorea</taxon>
        <taxon>Rhabditida</taxon>
        <taxon>Spirurina</taxon>
        <taxon>Gnathostomatomorpha</taxon>
        <taxon>Gnathostomatoidea</taxon>
        <taxon>Gnathostomatidae</taxon>
        <taxon>Gnathostoma</taxon>
    </lineage>
</organism>
<comment type="caution">
    <text evidence="4">The sequence shown here is derived from an EMBL/GenBank/DDBJ whole genome shotgun (WGS) entry which is preliminary data.</text>
</comment>
<feature type="transmembrane region" description="Helical" evidence="1">
    <location>
        <begin position="376"/>
        <end position="401"/>
    </location>
</feature>
<evidence type="ECO:0000259" key="3">
    <source>
        <dbReference type="PROSITE" id="PS50228"/>
    </source>
</evidence>
<dbReference type="InterPro" id="IPR043159">
    <property type="entry name" value="Lectin_gal-bd_sf"/>
</dbReference>
<accession>A0ABD6E444</accession>
<keyword evidence="1" id="KW-0472">Membrane</keyword>
<evidence type="ECO:0000256" key="1">
    <source>
        <dbReference type="SAM" id="Phobius"/>
    </source>
</evidence>
<keyword evidence="5" id="KW-1185">Reference proteome</keyword>
<dbReference type="CDD" id="cd22828">
    <property type="entry name" value="Gal_Rha_Lectin_EVA1_EVA1C_rpt1"/>
    <property type="match status" value="1"/>
</dbReference>
<dbReference type="EMBL" id="JBGFUD010000118">
    <property type="protein sequence ID" value="MFH4973726.1"/>
    <property type="molecule type" value="Genomic_DNA"/>
</dbReference>
<feature type="domain" description="SUEL-type lectin" evidence="3">
    <location>
        <begin position="147"/>
        <end position="237"/>
    </location>
</feature>
<evidence type="ECO:0000313" key="5">
    <source>
        <dbReference type="Proteomes" id="UP001608902"/>
    </source>
</evidence>
<dbReference type="InterPro" id="IPR000922">
    <property type="entry name" value="Lectin_gal-bd_dom"/>
</dbReference>
<sequence length="481" mass="53904">MYFWLGCFVTIYCCGIEKSVNAVDPQIVNALLMESLKNHLVQACEGEKTTLHCPRNTHILVTNTFYGRLVPSSEFCTPANPSNVAVEDTSCDVIEAHSKVLDVCRNKRRCNLSVEPSFFERDPCPNTSKYLQISYKCRPVSFDDRTFCDGSTMQLNCKINKRIAIYSAVYGRTLNDQAMHCTPYTPILQDCTVDVLSQLLYECHAQTECAVAVDEQTFGNPCPMGVTKHLSLIFMCVSDEVFTEAAINGDLEAMMDITKEINVGGRKSYASKGFFRENSSNMATIIQNYADEQRGVIRTALVKKKNGKQTEDIPHIGHDHVASDVALLEKNVAAMGVQYGWDGWDHEKQKERTNAIVIARDLLLIIDLVERNKEKAILFASVGIAVGIFVLLVMCIACHCVQSKQPIENQRKRLTNSTKCSSLVESYRLSPNNNDSSLFFDSERRAGFDLCDLMSDGQSYTRLSQVSSLPLQRIPPMNHYS</sequence>
<name>A0ABD6E444_9BILA</name>
<keyword evidence="1" id="KW-1133">Transmembrane helix</keyword>
<dbReference type="Pfam" id="PF02140">
    <property type="entry name" value="SUEL_Lectin"/>
    <property type="match status" value="2"/>
</dbReference>
<gene>
    <name evidence="4" type="ORF">AB6A40_000435</name>
</gene>
<dbReference type="PANTHER" id="PTHR46780">
    <property type="entry name" value="PROTEIN EVA-1"/>
    <property type="match status" value="1"/>
</dbReference>
<keyword evidence="2" id="KW-0732">Signal</keyword>
<dbReference type="PROSITE" id="PS50228">
    <property type="entry name" value="SUEL_LECTIN"/>
    <property type="match status" value="2"/>
</dbReference>
<dbReference type="Gene3D" id="2.60.120.740">
    <property type="match status" value="2"/>
</dbReference>
<evidence type="ECO:0000313" key="4">
    <source>
        <dbReference type="EMBL" id="MFH4973726.1"/>
    </source>
</evidence>
<feature type="signal peptide" evidence="2">
    <location>
        <begin position="1"/>
        <end position="22"/>
    </location>
</feature>
<dbReference type="CDD" id="cd22829">
    <property type="entry name" value="Gal_Rha_Lectin_EVA1_EVA1C_rpt2"/>
    <property type="match status" value="1"/>
</dbReference>
<dbReference type="Proteomes" id="UP001608902">
    <property type="component" value="Unassembled WGS sequence"/>
</dbReference>
<proteinExistence type="predicted"/>
<reference evidence="4 5" key="1">
    <citation type="submission" date="2024-08" db="EMBL/GenBank/DDBJ databases">
        <title>Gnathostoma spinigerum genome.</title>
        <authorList>
            <person name="Gonzalez-Bertolin B."/>
            <person name="Monzon S."/>
            <person name="Zaballos A."/>
            <person name="Jimenez P."/>
            <person name="Dekumyoy P."/>
            <person name="Varona S."/>
            <person name="Cuesta I."/>
            <person name="Sumanam S."/>
            <person name="Adisakwattana P."/>
            <person name="Gasser R.B."/>
            <person name="Hernandez-Gonzalez A."/>
            <person name="Young N.D."/>
            <person name="Perteguer M.J."/>
        </authorList>
    </citation>
    <scope>NUCLEOTIDE SEQUENCE [LARGE SCALE GENOMIC DNA]</scope>
    <source>
        <strain evidence="4">AL3</strain>
        <tissue evidence="4">Liver</tissue>
    </source>
</reference>
<feature type="domain" description="SUEL-type lectin" evidence="3">
    <location>
        <begin position="43"/>
        <end position="138"/>
    </location>
</feature>
<protein>
    <recommendedName>
        <fullName evidence="3">SUEL-type lectin domain-containing protein</fullName>
    </recommendedName>
</protein>
<evidence type="ECO:0000256" key="2">
    <source>
        <dbReference type="SAM" id="SignalP"/>
    </source>
</evidence>
<feature type="chain" id="PRO_5044832599" description="SUEL-type lectin domain-containing protein" evidence="2">
    <location>
        <begin position="23"/>
        <end position="481"/>
    </location>
</feature>